<evidence type="ECO:0000256" key="2">
    <source>
        <dbReference type="ARBA" id="ARBA00022692"/>
    </source>
</evidence>
<dbReference type="PROSITE" id="PS50835">
    <property type="entry name" value="IG_LIKE"/>
    <property type="match status" value="5"/>
</dbReference>
<feature type="chain" id="PRO_5044555438" evidence="12">
    <location>
        <begin position="30"/>
        <end position="932"/>
    </location>
</feature>
<dbReference type="GO" id="GO:0005886">
    <property type="term" value="C:plasma membrane"/>
    <property type="evidence" value="ECO:0007669"/>
    <property type="project" value="TreeGrafter"/>
</dbReference>
<evidence type="ECO:0000256" key="11">
    <source>
        <dbReference type="SAM" id="Phobius"/>
    </source>
</evidence>
<dbReference type="FunFam" id="2.60.40.10:FF:000077">
    <property type="entry name" value="Kirre like nephrin family adhesion molecule 3"/>
    <property type="match status" value="1"/>
</dbReference>
<dbReference type="InterPro" id="IPR007110">
    <property type="entry name" value="Ig-like_dom"/>
</dbReference>
<dbReference type="InterPro" id="IPR013162">
    <property type="entry name" value="CD80_C2-set"/>
</dbReference>
<evidence type="ECO:0000256" key="9">
    <source>
        <dbReference type="ARBA" id="ARBA00023319"/>
    </source>
</evidence>
<protein>
    <submittedName>
        <fullName evidence="14">Protein rp20-signalp detected</fullName>
    </submittedName>
</protein>
<feature type="domain" description="Ig-like" evidence="13">
    <location>
        <begin position="41"/>
        <end position="122"/>
    </location>
</feature>
<dbReference type="EnsemblMetazoa" id="LLOJ007214-RA">
    <property type="protein sequence ID" value="LLOJ007214-PA"/>
    <property type="gene ID" value="LLOJ007214"/>
</dbReference>
<feature type="domain" description="Ig-like" evidence="13">
    <location>
        <begin position="250"/>
        <end position="338"/>
    </location>
</feature>
<dbReference type="InterPro" id="IPR003599">
    <property type="entry name" value="Ig_sub"/>
</dbReference>
<keyword evidence="9" id="KW-0393">Immunoglobulin domain</keyword>
<dbReference type="InterPro" id="IPR013098">
    <property type="entry name" value="Ig_I-set"/>
</dbReference>
<dbReference type="EMBL" id="AJWK01023927">
    <property type="status" value="NOT_ANNOTATED_CDS"/>
    <property type="molecule type" value="Genomic_DNA"/>
</dbReference>
<dbReference type="InterPro" id="IPR003598">
    <property type="entry name" value="Ig_sub2"/>
</dbReference>
<keyword evidence="7" id="KW-1015">Disulfide bond</keyword>
<dbReference type="GO" id="GO:0098609">
    <property type="term" value="P:cell-cell adhesion"/>
    <property type="evidence" value="ECO:0007669"/>
    <property type="project" value="TreeGrafter"/>
</dbReference>
<dbReference type="InterPro" id="IPR013783">
    <property type="entry name" value="Ig-like_fold"/>
</dbReference>
<feature type="transmembrane region" description="Helical" evidence="11">
    <location>
        <begin position="604"/>
        <end position="628"/>
    </location>
</feature>
<name>A0A1B0CQR5_LUTLO</name>
<keyword evidence="16" id="KW-1185">Reference proteome</keyword>
<dbReference type="PANTHER" id="PTHR11640">
    <property type="entry name" value="NEPHRIN"/>
    <property type="match status" value="1"/>
</dbReference>
<keyword evidence="6 11" id="KW-0472">Membrane</keyword>
<dbReference type="InterPro" id="IPR036179">
    <property type="entry name" value="Ig-like_dom_sf"/>
</dbReference>
<comment type="subcellular location">
    <subcellularLocation>
        <location evidence="1">Membrane</location>
        <topology evidence="1">Single-pass type I membrane protein</topology>
    </subcellularLocation>
</comment>
<evidence type="ECO:0000256" key="7">
    <source>
        <dbReference type="ARBA" id="ARBA00023157"/>
    </source>
</evidence>
<organism evidence="15 16">
    <name type="scientific">Lutzomyia longipalpis</name>
    <name type="common">Sand fly</name>
    <dbReference type="NCBI Taxonomy" id="7200"/>
    <lineage>
        <taxon>Eukaryota</taxon>
        <taxon>Metazoa</taxon>
        <taxon>Ecdysozoa</taxon>
        <taxon>Arthropoda</taxon>
        <taxon>Hexapoda</taxon>
        <taxon>Insecta</taxon>
        <taxon>Pterygota</taxon>
        <taxon>Neoptera</taxon>
        <taxon>Endopterygota</taxon>
        <taxon>Diptera</taxon>
        <taxon>Nematocera</taxon>
        <taxon>Psychodoidea</taxon>
        <taxon>Psychodidae</taxon>
        <taxon>Lutzomyia</taxon>
        <taxon>Lutzomyia</taxon>
    </lineage>
</organism>
<feature type="signal peptide" evidence="12">
    <location>
        <begin position="1"/>
        <end position="29"/>
    </location>
</feature>
<keyword evidence="3 12" id="KW-0732">Signal</keyword>
<evidence type="ECO:0000313" key="15">
    <source>
        <dbReference type="EnsemblMetazoa" id="LLOJ007214-PA"/>
    </source>
</evidence>
<dbReference type="AlphaFoldDB" id="A0A1B0CQR5"/>
<dbReference type="Proteomes" id="UP000092461">
    <property type="component" value="Unassembled WGS sequence"/>
</dbReference>
<feature type="compositionally biased region" description="Low complexity" evidence="10">
    <location>
        <begin position="874"/>
        <end position="897"/>
    </location>
</feature>
<feature type="compositionally biased region" description="Pro residues" evidence="10">
    <location>
        <begin position="845"/>
        <end position="864"/>
    </location>
</feature>
<evidence type="ECO:0000256" key="5">
    <source>
        <dbReference type="ARBA" id="ARBA00022989"/>
    </source>
</evidence>
<dbReference type="VEuPathDB" id="VectorBase:LLONM1_009288"/>
<reference evidence="14" key="2">
    <citation type="journal article" date="2020" name="BMC">
        <title>Leishmania infection induces a limited differential gene expression in the sand fly midgut.</title>
        <authorList>
            <person name="Coutinho-Abreu I.V."/>
            <person name="Serafim T.D."/>
            <person name="Meneses C."/>
            <person name="Kamhawi S."/>
            <person name="Oliveira F."/>
            <person name="Valenzuela J.G."/>
        </authorList>
    </citation>
    <scope>NUCLEOTIDE SEQUENCE</scope>
    <source>
        <strain evidence="14">Jacobina</strain>
        <tissue evidence="14">Midgut</tissue>
    </source>
</reference>
<evidence type="ECO:0000256" key="4">
    <source>
        <dbReference type="ARBA" id="ARBA00022737"/>
    </source>
</evidence>
<evidence type="ECO:0000256" key="1">
    <source>
        <dbReference type="ARBA" id="ARBA00004479"/>
    </source>
</evidence>
<evidence type="ECO:0000313" key="14">
    <source>
        <dbReference type="EMBL" id="MBC1173003.1"/>
    </source>
</evidence>
<evidence type="ECO:0000256" key="10">
    <source>
        <dbReference type="SAM" id="MobiDB-lite"/>
    </source>
</evidence>
<dbReference type="Pfam" id="PF13927">
    <property type="entry name" value="Ig_3"/>
    <property type="match status" value="1"/>
</dbReference>
<evidence type="ECO:0000256" key="12">
    <source>
        <dbReference type="SAM" id="SignalP"/>
    </source>
</evidence>
<dbReference type="VEuPathDB" id="VectorBase:LLOJ007214"/>
<dbReference type="Pfam" id="PF07679">
    <property type="entry name" value="I-set"/>
    <property type="match status" value="1"/>
</dbReference>
<evidence type="ECO:0000256" key="8">
    <source>
        <dbReference type="ARBA" id="ARBA00023180"/>
    </source>
</evidence>
<feature type="domain" description="Ig-like" evidence="13">
    <location>
        <begin position="148"/>
        <end position="243"/>
    </location>
</feature>
<feature type="domain" description="Ig-like" evidence="13">
    <location>
        <begin position="501"/>
        <end position="596"/>
    </location>
</feature>
<dbReference type="SMART" id="SM00408">
    <property type="entry name" value="IGc2"/>
    <property type="match status" value="5"/>
</dbReference>
<dbReference type="EMBL" id="GITU01004300">
    <property type="protein sequence ID" value="MBC1173003.1"/>
    <property type="molecule type" value="Transcribed_RNA"/>
</dbReference>
<dbReference type="SUPFAM" id="SSF48726">
    <property type="entry name" value="Immunoglobulin"/>
    <property type="match status" value="5"/>
</dbReference>
<keyword evidence="5 11" id="KW-1133">Transmembrane helix</keyword>
<dbReference type="SMART" id="SM00409">
    <property type="entry name" value="IG"/>
    <property type="match status" value="5"/>
</dbReference>
<proteinExistence type="predicted"/>
<feature type="domain" description="Ig-like" evidence="13">
    <location>
        <begin position="418"/>
        <end position="497"/>
    </location>
</feature>
<dbReference type="PANTHER" id="PTHR11640:SF31">
    <property type="entry name" value="IRREGULAR CHIASM C-ROUGHEST PROTEIN-RELATED"/>
    <property type="match status" value="1"/>
</dbReference>
<dbReference type="GO" id="GO:0050839">
    <property type="term" value="F:cell adhesion molecule binding"/>
    <property type="evidence" value="ECO:0007669"/>
    <property type="project" value="TreeGrafter"/>
</dbReference>
<evidence type="ECO:0000256" key="3">
    <source>
        <dbReference type="ARBA" id="ARBA00022729"/>
    </source>
</evidence>
<accession>A0A1B0CQR5</accession>
<reference evidence="16" key="1">
    <citation type="submission" date="2012-05" db="EMBL/GenBank/DDBJ databases">
        <title>Whole Genome Assembly of Lutzomyia longipalpis.</title>
        <authorList>
            <person name="Richards S."/>
            <person name="Qu C."/>
            <person name="Dillon R."/>
            <person name="Worley K."/>
            <person name="Scherer S."/>
            <person name="Batterton M."/>
            <person name="Taylor A."/>
            <person name="Hawes A."/>
            <person name="Hernandez B."/>
            <person name="Kovar C."/>
            <person name="Mandapat C."/>
            <person name="Pham C."/>
            <person name="Qu C."/>
            <person name="Jing C."/>
            <person name="Bess C."/>
            <person name="Bandaranaike D."/>
            <person name="Ngo D."/>
            <person name="Ongeri F."/>
            <person name="Arias F."/>
            <person name="Lara F."/>
            <person name="Weissenberger G."/>
            <person name="Kamau G."/>
            <person name="Han H."/>
            <person name="Shen H."/>
            <person name="Dinh H."/>
            <person name="Khalil I."/>
            <person name="Jones J."/>
            <person name="Shafer J."/>
            <person name="Jayaseelan J."/>
            <person name="Quiroz J."/>
            <person name="Blankenburg K."/>
            <person name="Nguyen L."/>
            <person name="Jackson L."/>
            <person name="Francisco L."/>
            <person name="Tang L.-Y."/>
            <person name="Pu L.-L."/>
            <person name="Perales L."/>
            <person name="Lorensuhewa L."/>
            <person name="Munidasa M."/>
            <person name="Coyle M."/>
            <person name="Taylor M."/>
            <person name="Puazo M."/>
            <person name="Firestine M."/>
            <person name="Scheel M."/>
            <person name="Javaid M."/>
            <person name="Wang M."/>
            <person name="Li M."/>
            <person name="Tabassum N."/>
            <person name="Saada N."/>
            <person name="Osuji N."/>
            <person name="Aqrawi P."/>
            <person name="Fu Q."/>
            <person name="Thornton R."/>
            <person name="Raj R."/>
            <person name="Goodspeed R."/>
            <person name="Mata R."/>
            <person name="Najjar R."/>
            <person name="Gubbala S."/>
            <person name="Lee S."/>
            <person name="Denson S."/>
            <person name="Patil S."/>
            <person name="Macmil S."/>
            <person name="Qi S."/>
            <person name="Matskevitch T."/>
            <person name="Palculict T."/>
            <person name="Mathew T."/>
            <person name="Vee V."/>
            <person name="Velamala V."/>
            <person name="Korchina V."/>
            <person name="Cai W."/>
            <person name="Liu W."/>
            <person name="Dai W."/>
            <person name="Zou X."/>
            <person name="Zhu Y."/>
            <person name="Zhang Y."/>
            <person name="Wu Y.-Q."/>
            <person name="Xin Y."/>
            <person name="Nazarath L."/>
            <person name="Kovar C."/>
            <person name="Han Y."/>
            <person name="Muzny D."/>
            <person name="Gibbs R."/>
        </authorList>
    </citation>
    <scope>NUCLEOTIDE SEQUENCE [LARGE SCALE GENOMIC DNA]</scope>
    <source>
        <strain evidence="16">Jacobina</strain>
    </source>
</reference>
<dbReference type="InterPro" id="IPR051275">
    <property type="entry name" value="Cell_adhesion_signaling"/>
</dbReference>
<feature type="region of interest" description="Disordered" evidence="10">
    <location>
        <begin position="839"/>
        <end position="897"/>
    </location>
</feature>
<sequence>MIASERERFVRTCCGGFLLLLLLLRTAWGAKVGTNGKSHGQRFAMEPQDQTAIVGSRVTLPCRVIDKVGMLQWTKDDFGLGTHRNLSGFDRYSMVGSDEEGDFSLDIYPVMLDDDAKYQCQVGPGADGQLGIRSRFATLTILVPPEPPKIIQGDFMVTTEDREIELECISVGGKPAAEITWIDGLGNVLTTGIDYMKEPLPDSRRFTAKSVLKLTPKKEHHNTTFTCQAQNTADRTYRAAKLKLEVKYAPKVSVSVIGGALAGGRIPEGAEVRLSCHADANPNDLTYRWYINDELVVGDYTTEMLIHNITRKFHDAIVKCEVHNAVGKSEESETLDISCKCSGVSPIDLHFSQSALPKLGVEAATAVCYPQSIVVICVYCKYHMPRGYCVDGTVINWQTHHFPIAHHHSLFLFSPDGPVFRTRPKSVEADIGTEVSLFCDVDGNPAPDIVWIHDPTDRVVRTSSNFTTTVTQETAGRYYCKASVMGFPEIGAEATVYLKGPPVISSSQRQHGIVGDNARLECVAFSVPKARHVSWTFNGREINTSNDQDYSILEDPLPEGIKSTLIIRESQSRHFGRYNCTVVNDYGNDVLEIDLLPQTIAPSLIIIVCVGLSVAITILVVIFLCIFLKRGKKKLPPADVIPEHHISEKGCKESDRSSNISDLKVDIRSGSCEPDYSETCSGSDSIATRLAANILGSNQTTTAIGGGVPLAGPVKIPNDYRYSGDYTDPLGHLQQLKSGQNNNGYVPYVDYARDYSPPPQTLTAMRTSSATMNGQLPTGGNFSLNRHRTTELRQDNGLPSVQNSLNSLPNGFLGQPLLQNGLSIDPRYSATYGNPYLRTSNASLPPLPPPSTANPAATPAPPPYNAATRISQATPPTTTSGSSGISLGSVGSLGSGSTTTLLPSQVSASPSGQFILPANGNLKKSGALATHV</sequence>
<dbReference type="GO" id="GO:0005911">
    <property type="term" value="C:cell-cell junction"/>
    <property type="evidence" value="ECO:0007669"/>
    <property type="project" value="TreeGrafter"/>
</dbReference>
<dbReference type="Gene3D" id="2.60.40.10">
    <property type="entry name" value="Immunoglobulins"/>
    <property type="match status" value="5"/>
</dbReference>
<dbReference type="Pfam" id="PF13895">
    <property type="entry name" value="Ig_2"/>
    <property type="match status" value="1"/>
</dbReference>
<evidence type="ECO:0000313" key="16">
    <source>
        <dbReference type="Proteomes" id="UP000092461"/>
    </source>
</evidence>
<dbReference type="Pfam" id="PF08205">
    <property type="entry name" value="C2-set_2"/>
    <property type="match status" value="1"/>
</dbReference>
<evidence type="ECO:0000259" key="13">
    <source>
        <dbReference type="PROSITE" id="PS50835"/>
    </source>
</evidence>
<reference evidence="15" key="3">
    <citation type="submission" date="2020-05" db="UniProtKB">
        <authorList>
            <consortium name="EnsemblMetazoa"/>
        </authorList>
    </citation>
    <scope>IDENTIFICATION</scope>
    <source>
        <strain evidence="15">Jacobina</strain>
    </source>
</reference>
<keyword evidence="8" id="KW-0325">Glycoprotein</keyword>
<keyword evidence="2 11" id="KW-0812">Transmembrane</keyword>
<evidence type="ECO:0000256" key="6">
    <source>
        <dbReference type="ARBA" id="ARBA00023136"/>
    </source>
</evidence>
<keyword evidence="4" id="KW-0677">Repeat</keyword>